<dbReference type="InterPro" id="IPR016202">
    <property type="entry name" value="DNase_I"/>
</dbReference>
<dbReference type="SUPFAM" id="SSF56219">
    <property type="entry name" value="DNase I-like"/>
    <property type="match status" value="1"/>
</dbReference>
<comment type="similarity">
    <text evidence="1">Belongs to the DNase I family.</text>
</comment>
<comment type="caution">
    <text evidence="5">The sequence shown here is derived from an EMBL/GenBank/DDBJ whole genome shotgun (WGS) entry which is preliminary data.</text>
</comment>
<dbReference type="InterPro" id="IPR036691">
    <property type="entry name" value="Endo/exonu/phosph_ase_sf"/>
</dbReference>
<keyword evidence="3" id="KW-0378">Hydrolase</keyword>
<dbReference type="PANTHER" id="PTHR11371">
    <property type="entry name" value="DEOXYRIBONUCLEASE"/>
    <property type="match status" value="1"/>
</dbReference>
<dbReference type="Gene3D" id="3.60.10.10">
    <property type="entry name" value="Endonuclease/exonuclease/phosphatase"/>
    <property type="match status" value="1"/>
</dbReference>
<dbReference type="GO" id="GO:0016787">
    <property type="term" value="F:hydrolase activity"/>
    <property type="evidence" value="ECO:0007669"/>
    <property type="project" value="UniProtKB-KW"/>
</dbReference>
<accession>A0A176TET2</accession>
<evidence type="ECO:0000313" key="5">
    <source>
        <dbReference type="EMBL" id="OAD45906.1"/>
    </source>
</evidence>
<evidence type="ECO:0000256" key="1">
    <source>
        <dbReference type="ARBA" id="ARBA00007359"/>
    </source>
</evidence>
<dbReference type="RefSeq" id="WP_068448938.1">
    <property type="nucleotide sequence ID" value="NZ_CP150660.1"/>
</dbReference>
<dbReference type="STRING" id="1333662.LPB303_06360"/>
<dbReference type="InterPro" id="IPR005135">
    <property type="entry name" value="Endo/exonuclease/phosphatase"/>
</dbReference>
<sequence length="303" mass="35104">MHRLIQYFFVVSLLLQFSCESISSKNSKLKNLESATLNTQETILKKSDQNSIKILTWNIQNLGRTKNAEEIIEIAEILRNFDLVAIQEVAAKDPAGAQAVAKIVDELNRMGSKWDYQISNPTKSPSVYMSERYAILWKTSKVSILEKAYLDKDLEDKCFREPFIGKFKLKKGNTPFYVVNFHSRKHNDHPEEEIKFLKDYPKRLNTNNIFIVGDFNLNERHKVWDDLYSLGFKSAVKNKKTTLKMSCKNGVYLNHSIDNIYYTSAEVKFVNSDHLDFVKTCDNLKNARMLSDHLPVFLECIID</sequence>
<evidence type="ECO:0000313" key="6">
    <source>
        <dbReference type="Proteomes" id="UP000076923"/>
    </source>
</evidence>
<reference evidence="5 6" key="1">
    <citation type="submission" date="2016-02" db="EMBL/GenBank/DDBJ databases">
        <title>Draft genome sequence of Polaribacter atrinae KACC17473.</title>
        <authorList>
            <person name="Shin S.-K."/>
            <person name="Yi H."/>
        </authorList>
    </citation>
    <scope>NUCLEOTIDE SEQUENCE [LARGE SCALE GENOMIC DNA]</scope>
    <source>
        <strain evidence="5 6">KACC 17473</strain>
    </source>
</reference>
<dbReference type="GO" id="GO:0004536">
    <property type="term" value="F:DNA nuclease activity"/>
    <property type="evidence" value="ECO:0007669"/>
    <property type="project" value="InterPro"/>
</dbReference>
<dbReference type="GO" id="GO:0006308">
    <property type="term" value="P:DNA catabolic process"/>
    <property type="evidence" value="ECO:0007669"/>
    <property type="project" value="InterPro"/>
</dbReference>
<dbReference type="AlphaFoldDB" id="A0A176TET2"/>
<keyword evidence="2" id="KW-0540">Nuclease</keyword>
<evidence type="ECO:0000259" key="4">
    <source>
        <dbReference type="Pfam" id="PF03372"/>
    </source>
</evidence>
<organism evidence="5 6">
    <name type="scientific">Polaribacter atrinae</name>
    <dbReference type="NCBI Taxonomy" id="1333662"/>
    <lineage>
        <taxon>Bacteria</taxon>
        <taxon>Pseudomonadati</taxon>
        <taxon>Bacteroidota</taxon>
        <taxon>Flavobacteriia</taxon>
        <taxon>Flavobacteriales</taxon>
        <taxon>Flavobacteriaceae</taxon>
    </lineage>
</organism>
<proteinExistence type="inferred from homology"/>
<keyword evidence="6" id="KW-1185">Reference proteome</keyword>
<dbReference type="EMBL" id="LVWE01000010">
    <property type="protein sequence ID" value="OAD45906.1"/>
    <property type="molecule type" value="Genomic_DNA"/>
</dbReference>
<protein>
    <submittedName>
        <fullName evidence="5">Endonuclease</fullName>
    </submittedName>
</protein>
<dbReference type="SMART" id="SM00476">
    <property type="entry name" value="DNaseIc"/>
    <property type="match status" value="1"/>
</dbReference>
<dbReference type="CDD" id="cd10283">
    <property type="entry name" value="MnuA_DNase1-like"/>
    <property type="match status" value="1"/>
</dbReference>
<evidence type="ECO:0000256" key="2">
    <source>
        <dbReference type="ARBA" id="ARBA00022722"/>
    </source>
</evidence>
<dbReference type="Pfam" id="PF03372">
    <property type="entry name" value="Exo_endo_phos"/>
    <property type="match status" value="1"/>
</dbReference>
<gene>
    <name evidence="5" type="ORF">LPB303_06360</name>
</gene>
<feature type="domain" description="Endonuclease/exonuclease/phosphatase" evidence="4">
    <location>
        <begin position="55"/>
        <end position="221"/>
    </location>
</feature>
<keyword evidence="5" id="KW-0255">Endonuclease</keyword>
<evidence type="ECO:0000256" key="3">
    <source>
        <dbReference type="ARBA" id="ARBA00022801"/>
    </source>
</evidence>
<name>A0A176TET2_9FLAO</name>
<dbReference type="OrthoDB" id="5500612at2"/>
<dbReference type="GO" id="GO:0004519">
    <property type="term" value="F:endonuclease activity"/>
    <property type="evidence" value="ECO:0007669"/>
    <property type="project" value="UniProtKB-KW"/>
</dbReference>
<dbReference type="PANTHER" id="PTHR11371:SF31">
    <property type="entry name" value="EXTRACELLULAR NUCLEASE"/>
    <property type="match status" value="1"/>
</dbReference>
<dbReference type="Proteomes" id="UP000076923">
    <property type="component" value="Unassembled WGS sequence"/>
</dbReference>